<keyword evidence="2" id="KW-1185">Reference proteome</keyword>
<organism evidence="1 2">
    <name type="scientific">Racocetra fulgida</name>
    <dbReference type="NCBI Taxonomy" id="60492"/>
    <lineage>
        <taxon>Eukaryota</taxon>
        <taxon>Fungi</taxon>
        <taxon>Fungi incertae sedis</taxon>
        <taxon>Mucoromycota</taxon>
        <taxon>Glomeromycotina</taxon>
        <taxon>Glomeromycetes</taxon>
        <taxon>Diversisporales</taxon>
        <taxon>Gigasporaceae</taxon>
        <taxon>Racocetra</taxon>
    </lineage>
</organism>
<evidence type="ECO:0000313" key="2">
    <source>
        <dbReference type="Proteomes" id="UP000789396"/>
    </source>
</evidence>
<dbReference type="AlphaFoldDB" id="A0A9N9JQ50"/>
<dbReference type="Proteomes" id="UP000789396">
    <property type="component" value="Unassembled WGS sequence"/>
</dbReference>
<proteinExistence type="predicted"/>
<accession>A0A9N9JQ50</accession>
<dbReference type="EMBL" id="CAJVPZ010059240">
    <property type="protein sequence ID" value="CAG8788835.1"/>
    <property type="molecule type" value="Genomic_DNA"/>
</dbReference>
<comment type="caution">
    <text evidence="1">The sequence shown here is derived from an EMBL/GenBank/DDBJ whole genome shotgun (WGS) entry which is preliminary data.</text>
</comment>
<protein>
    <submittedName>
        <fullName evidence="1">12853_t:CDS:1</fullName>
    </submittedName>
</protein>
<evidence type="ECO:0000313" key="1">
    <source>
        <dbReference type="EMBL" id="CAG8788835.1"/>
    </source>
</evidence>
<sequence length="99" mass="11467">MSKTNDSSTIVTKTSSNIFIYDIIQEEIYPNKDILAYTSKPNQYRIPHNYIVKTIFKNNQLKKTITCSIHALNAANLYIQQYYELIATDIEQKNVTKTS</sequence>
<reference evidence="1" key="1">
    <citation type="submission" date="2021-06" db="EMBL/GenBank/DDBJ databases">
        <authorList>
            <person name="Kallberg Y."/>
            <person name="Tangrot J."/>
            <person name="Rosling A."/>
        </authorList>
    </citation>
    <scope>NUCLEOTIDE SEQUENCE</scope>
    <source>
        <strain evidence="1">IN212</strain>
    </source>
</reference>
<name>A0A9N9JQ50_9GLOM</name>
<dbReference type="OrthoDB" id="2434386at2759"/>
<feature type="non-terminal residue" evidence="1">
    <location>
        <position position="99"/>
    </location>
</feature>
<gene>
    <name evidence="1" type="ORF">RFULGI_LOCUS16539</name>
</gene>